<name>A0ABQ6FQ68_9CHLR</name>
<organism evidence="1 2">
    <name type="scientific">Dictyobacter halimunensis</name>
    <dbReference type="NCBI Taxonomy" id="3026934"/>
    <lineage>
        <taxon>Bacteria</taxon>
        <taxon>Bacillati</taxon>
        <taxon>Chloroflexota</taxon>
        <taxon>Ktedonobacteria</taxon>
        <taxon>Ktedonobacterales</taxon>
        <taxon>Dictyobacteraceae</taxon>
        <taxon>Dictyobacter</taxon>
    </lineage>
</organism>
<evidence type="ECO:0000313" key="1">
    <source>
        <dbReference type="EMBL" id="GLV55872.1"/>
    </source>
</evidence>
<dbReference type="EMBL" id="BSRI01000001">
    <property type="protein sequence ID" value="GLV55872.1"/>
    <property type="molecule type" value="Genomic_DNA"/>
</dbReference>
<evidence type="ECO:0000313" key="2">
    <source>
        <dbReference type="Proteomes" id="UP001344906"/>
    </source>
</evidence>
<sequence>MITLWTCLQAMPLPRPQRVDADLQRIVTYVLTSFPGATIHTAQLAALLCAPVEPLEP</sequence>
<proteinExistence type="predicted"/>
<comment type="caution">
    <text evidence="1">The sequence shown here is derived from an EMBL/GenBank/DDBJ whole genome shotgun (WGS) entry which is preliminary data.</text>
</comment>
<dbReference type="RefSeq" id="WP_338250622.1">
    <property type="nucleotide sequence ID" value="NZ_BSRI01000001.1"/>
</dbReference>
<dbReference type="Proteomes" id="UP001344906">
    <property type="component" value="Unassembled WGS sequence"/>
</dbReference>
<keyword evidence="2" id="KW-1185">Reference proteome</keyword>
<reference evidence="1 2" key="1">
    <citation type="submission" date="2023-02" db="EMBL/GenBank/DDBJ databases">
        <title>Dictyobacter halimunensis sp. nov., a new member of the class Ktedonobacteria from forest soil in a geothermal area.</title>
        <authorList>
            <person name="Rachmania M.K."/>
            <person name="Ningsih F."/>
            <person name="Sakai Y."/>
            <person name="Yabe S."/>
            <person name="Yokota A."/>
            <person name="Sjamsuridzal W."/>
        </authorList>
    </citation>
    <scope>NUCLEOTIDE SEQUENCE [LARGE SCALE GENOMIC DNA]</scope>
    <source>
        <strain evidence="1 2">S3.2.2.5</strain>
    </source>
</reference>
<gene>
    <name evidence="1" type="ORF">KDH_27160</name>
</gene>
<protein>
    <submittedName>
        <fullName evidence="1">Uncharacterized protein</fullName>
    </submittedName>
</protein>
<accession>A0ABQ6FQ68</accession>